<sequence>MFGNHSENNFGEVTRRQLMRTSTAGIAGLALNVLAQEDLAAADENITADQLKSGKPHFRPRAKSVIYLSMNGGPSQVDTFDYKPVLQKSDGKSAEVVNGGTASRLARKGKLWASPWKFSQHGQSGLHVSELFPHIAKHVDDLCIINSMHTDVSAHALATQMQFTGSFQFTRPSVGSWVLYGLGSEANDIPGFVSLRKREFGPGFLPSNYRATELDAKSGVSNIHNDWLTRAQQRAQLDLLSQFDRSSAQNNPALTEVVDGVHADYEMAFRMQSSLPAVLDVKDAPQKLLEEYGITETTTRGFGLQCLVARRLIQQGVRFVQLESGGWDQHHTLVDNLKTQCESTDQPIAALLADLKRHDLLKDTLVIWGGEFGRTPFSEDWPSGRMKGRDHNAVGYTMWLAGGGVKGGMRYGMTDELGSQAVEDRMHLHDLHATVLHLLGLDHTRLTFRYGGRDFRLTDVHGDVAHKIIA</sequence>
<organism evidence="1 2">
    <name type="scientific">Rubripirellula tenax</name>
    <dbReference type="NCBI Taxonomy" id="2528015"/>
    <lineage>
        <taxon>Bacteria</taxon>
        <taxon>Pseudomonadati</taxon>
        <taxon>Planctomycetota</taxon>
        <taxon>Planctomycetia</taxon>
        <taxon>Pirellulales</taxon>
        <taxon>Pirellulaceae</taxon>
        <taxon>Rubripirellula</taxon>
    </lineage>
</organism>
<keyword evidence="2" id="KW-1185">Reference proteome</keyword>
<dbReference type="InterPro" id="IPR006311">
    <property type="entry name" value="TAT_signal"/>
</dbReference>
<proteinExistence type="predicted"/>
<dbReference type="SUPFAM" id="SSF53649">
    <property type="entry name" value="Alkaline phosphatase-like"/>
    <property type="match status" value="1"/>
</dbReference>
<comment type="caution">
    <text evidence="1">The sequence shown here is derived from an EMBL/GenBank/DDBJ whole genome shotgun (WGS) entry which is preliminary data.</text>
</comment>
<evidence type="ECO:0000313" key="1">
    <source>
        <dbReference type="EMBL" id="TWU58866.1"/>
    </source>
</evidence>
<dbReference type="PANTHER" id="PTHR43737:SF1">
    <property type="entry name" value="DUF1501 DOMAIN-CONTAINING PROTEIN"/>
    <property type="match status" value="1"/>
</dbReference>
<dbReference type="PROSITE" id="PS51318">
    <property type="entry name" value="TAT"/>
    <property type="match status" value="1"/>
</dbReference>
<dbReference type="PANTHER" id="PTHR43737">
    <property type="entry name" value="BLL7424 PROTEIN"/>
    <property type="match status" value="1"/>
</dbReference>
<reference evidence="1 2" key="1">
    <citation type="submission" date="2019-02" db="EMBL/GenBank/DDBJ databases">
        <title>Deep-cultivation of Planctomycetes and their phenomic and genomic characterization uncovers novel biology.</title>
        <authorList>
            <person name="Wiegand S."/>
            <person name="Jogler M."/>
            <person name="Boedeker C."/>
            <person name="Pinto D."/>
            <person name="Vollmers J."/>
            <person name="Rivas-Marin E."/>
            <person name="Kohn T."/>
            <person name="Peeters S.H."/>
            <person name="Heuer A."/>
            <person name="Rast P."/>
            <person name="Oberbeckmann S."/>
            <person name="Bunk B."/>
            <person name="Jeske O."/>
            <person name="Meyerdierks A."/>
            <person name="Storesund J.E."/>
            <person name="Kallscheuer N."/>
            <person name="Luecker S."/>
            <person name="Lage O.M."/>
            <person name="Pohl T."/>
            <person name="Merkel B.J."/>
            <person name="Hornburger P."/>
            <person name="Mueller R.-W."/>
            <person name="Bruemmer F."/>
            <person name="Labrenz M."/>
            <person name="Spormann A.M."/>
            <person name="Op Den Camp H."/>
            <person name="Overmann J."/>
            <person name="Amann R."/>
            <person name="Jetten M.S.M."/>
            <person name="Mascher T."/>
            <person name="Medema M.H."/>
            <person name="Devos D.P."/>
            <person name="Kaster A.-K."/>
            <person name="Ovreas L."/>
            <person name="Rohde M."/>
            <person name="Galperin M.Y."/>
            <person name="Jogler C."/>
        </authorList>
    </citation>
    <scope>NUCLEOTIDE SEQUENCE [LARGE SCALE GENOMIC DNA]</scope>
    <source>
        <strain evidence="1 2">Poly51</strain>
    </source>
</reference>
<dbReference type="Proteomes" id="UP000318288">
    <property type="component" value="Unassembled WGS sequence"/>
</dbReference>
<dbReference type="InterPro" id="IPR010869">
    <property type="entry name" value="DUF1501"/>
</dbReference>
<dbReference type="EMBL" id="SJPW01000002">
    <property type="protein sequence ID" value="TWU58866.1"/>
    <property type="molecule type" value="Genomic_DNA"/>
</dbReference>
<dbReference type="Pfam" id="PF07394">
    <property type="entry name" value="DUF1501"/>
    <property type="match status" value="1"/>
</dbReference>
<accession>A0A5C6FFE4</accession>
<name>A0A5C6FFE4_9BACT</name>
<dbReference type="AlphaFoldDB" id="A0A5C6FFE4"/>
<protein>
    <recommendedName>
        <fullName evidence="3">Sulfatase</fullName>
    </recommendedName>
</protein>
<dbReference type="Gene3D" id="3.40.720.10">
    <property type="entry name" value="Alkaline Phosphatase, subunit A"/>
    <property type="match status" value="1"/>
</dbReference>
<evidence type="ECO:0000313" key="2">
    <source>
        <dbReference type="Proteomes" id="UP000318288"/>
    </source>
</evidence>
<dbReference type="InterPro" id="IPR017850">
    <property type="entry name" value="Alkaline_phosphatase_core_sf"/>
</dbReference>
<dbReference type="RefSeq" id="WP_146456067.1">
    <property type="nucleotide sequence ID" value="NZ_SJPW01000002.1"/>
</dbReference>
<gene>
    <name evidence="1" type="ORF">Poly51_16460</name>
</gene>
<dbReference type="OrthoDB" id="127333at2"/>
<evidence type="ECO:0008006" key="3">
    <source>
        <dbReference type="Google" id="ProtNLM"/>
    </source>
</evidence>